<sequence length="72" mass="6871">MGKTLIIGSIALLGLASCGQTDLSRGASGAGIGAFAAAATDNDPVLGALAGGAAGAMCDDVAPQLCPNYRGY</sequence>
<evidence type="ECO:0000313" key="1">
    <source>
        <dbReference type="EMBL" id="SFP17025.1"/>
    </source>
</evidence>
<dbReference type="PROSITE" id="PS51257">
    <property type="entry name" value="PROKAR_LIPOPROTEIN"/>
    <property type="match status" value="1"/>
</dbReference>
<evidence type="ECO:0008006" key="3">
    <source>
        <dbReference type="Google" id="ProtNLM"/>
    </source>
</evidence>
<dbReference type="Proteomes" id="UP000199356">
    <property type="component" value="Unassembled WGS sequence"/>
</dbReference>
<name>A0A1I5N525_9RHOB</name>
<protein>
    <recommendedName>
        <fullName evidence="3">Glycine zipper</fullName>
    </recommendedName>
</protein>
<evidence type="ECO:0000313" key="2">
    <source>
        <dbReference type="Proteomes" id="UP000199356"/>
    </source>
</evidence>
<accession>A0A1I5N525</accession>
<dbReference type="EMBL" id="FOXA01000003">
    <property type="protein sequence ID" value="SFP17025.1"/>
    <property type="molecule type" value="Genomic_DNA"/>
</dbReference>
<dbReference type="AlphaFoldDB" id="A0A1I5N525"/>
<dbReference type="RefSeq" id="WP_093418959.1">
    <property type="nucleotide sequence ID" value="NZ_FOXA01000003.1"/>
</dbReference>
<reference evidence="1 2" key="1">
    <citation type="submission" date="2016-10" db="EMBL/GenBank/DDBJ databases">
        <authorList>
            <person name="de Groot N.N."/>
        </authorList>
    </citation>
    <scope>NUCLEOTIDE SEQUENCE [LARGE SCALE GENOMIC DNA]</scope>
    <source>
        <strain evidence="1 2">DSM 19547</strain>
    </source>
</reference>
<organism evidence="1 2">
    <name type="scientific">Tranquillimonas alkanivorans</name>
    <dbReference type="NCBI Taxonomy" id="441119"/>
    <lineage>
        <taxon>Bacteria</taxon>
        <taxon>Pseudomonadati</taxon>
        <taxon>Pseudomonadota</taxon>
        <taxon>Alphaproteobacteria</taxon>
        <taxon>Rhodobacterales</taxon>
        <taxon>Roseobacteraceae</taxon>
        <taxon>Tranquillimonas</taxon>
    </lineage>
</organism>
<gene>
    <name evidence="1" type="ORF">SAMN04488047_103107</name>
</gene>
<keyword evidence="2" id="KW-1185">Reference proteome</keyword>
<proteinExistence type="predicted"/>
<dbReference type="STRING" id="441119.SAMN04488047_103107"/>